<reference evidence="2" key="1">
    <citation type="submission" date="2014-12" db="EMBL/GenBank/DDBJ databases">
        <authorList>
            <person name="Huang H.-H."/>
            <person name="Chen S.-C."/>
            <person name="Lai M.-C."/>
        </authorList>
    </citation>
    <scope>NUCLEOTIDE SEQUENCE</scope>
    <source>
        <strain evidence="2">K1F9705b</strain>
    </source>
</reference>
<keyword evidence="1" id="KW-0472">Membrane</keyword>
<evidence type="ECO:0000313" key="2">
    <source>
        <dbReference type="EMBL" id="MBR1369757.1"/>
    </source>
</evidence>
<proteinExistence type="predicted"/>
<protein>
    <submittedName>
        <fullName evidence="2">Uncharacterized protein</fullName>
    </submittedName>
</protein>
<organism evidence="2 3">
    <name type="scientific">Methanocalculus chunghsingensis</name>
    <dbReference type="NCBI Taxonomy" id="156457"/>
    <lineage>
        <taxon>Archaea</taxon>
        <taxon>Methanobacteriati</taxon>
        <taxon>Methanobacteriota</taxon>
        <taxon>Stenosarchaea group</taxon>
        <taxon>Methanomicrobia</taxon>
        <taxon>Methanomicrobiales</taxon>
        <taxon>Methanocalculaceae</taxon>
        <taxon>Methanocalculus</taxon>
    </lineage>
</organism>
<keyword evidence="3" id="KW-1185">Reference proteome</keyword>
<accession>A0A8J7WBP2</accession>
<evidence type="ECO:0000313" key="3">
    <source>
        <dbReference type="Proteomes" id="UP000730161"/>
    </source>
</evidence>
<feature type="transmembrane region" description="Helical" evidence="1">
    <location>
        <begin position="163"/>
        <end position="187"/>
    </location>
</feature>
<comment type="caution">
    <text evidence="2">The sequence shown here is derived from an EMBL/GenBank/DDBJ whole genome shotgun (WGS) entry which is preliminary data.</text>
</comment>
<dbReference type="OrthoDB" id="137652at2157"/>
<dbReference type="RefSeq" id="WP_211531503.1">
    <property type="nucleotide sequence ID" value="NZ_JWHL01000019.1"/>
</dbReference>
<sequence>MTGKYFAFTEIDGAIKSTKKLLWPFRAGVWLRLALIAFFVGAGGGFPQGFSYSDSDFINGISTPTTLPPSPGLSGIVIAGIGLIILAALVYTLIGAILQFVFVDCIRTRNIHLTEPFKERLGKGFRLFLFETGITILLMLMVAAIMLPIILTFMDPAILPRMLILVFLIPIFIIIALIIGIIMLFTIDFVVPIMIKEDCGVIEGWKHLVQTLTNQWMQAFIYLIIRVLAGIGAGIVMAIITFIAFFIIAIPFVIIGFLLHLFLAFPASFLLPLLIPFLILAVPVMLLITVPFITFFRTYSLKVLAKLSEKYALLPEDVLEVN</sequence>
<keyword evidence="1" id="KW-1133">Transmembrane helix</keyword>
<feature type="transmembrane region" description="Helical" evidence="1">
    <location>
        <begin position="76"/>
        <end position="106"/>
    </location>
</feature>
<feature type="transmembrane region" description="Helical" evidence="1">
    <location>
        <begin position="29"/>
        <end position="46"/>
    </location>
</feature>
<evidence type="ECO:0000256" key="1">
    <source>
        <dbReference type="SAM" id="Phobius"/>
    </source>
</evidence>
<name>A0A8J7WBP2_9EURY</name>
<feature type="transmembrane region" description="Helical" evidence="1">
    <location>
        <begin position="127"/>
        <end position="151"/>
    </location>
</feature>
<dbReference type="Proteomes" id="UP000730161">
    <property type="component" value="Unassembled WGS sequence"/>
</dbReference>
<dbReference type="InterPro" id="IPR055966">
    <property type="entry name" value="DUF7544"/>
</dbReference>
<dbReference type="AlphaFoldDB" id="A0A8J7WBP2"/>
<dbReference type="Pfam" id="PF24400">
    <property type="entry name" value="DUF7544"/>
    <property type="match status" value="1"/>
</dbReference>
<keyword evidence="1" id="KW-0812">Transmembrane</keyword>
<feature type="transmembrane region" description="Helical" evidence="1">
    <location>
        <begin position="235"/>
        <end position="263"/>
    </location>
</feature>
<feature type="transmembrane region" description="Helical" evidence="1">
    <location>
        <begin position="269"/>
        <end position="296"/>
    </location>
</feature>
<dbReference type="EMBL" id="JWHL01000019">
    <property type="protein sequence ID" value="MBR1369757.1"/>
    <property type="molecule type" value="Genomic_DNA"/>
</dbReference>
<gene>
    <name evidence="2" type="ORF">RJ53_09840</name>
</gene>